<evidence type="ECO:0000313" key="2">
    <source>
        <dbReference type="Proteomes" id="UP000237073"/>
    </source>
</evidence>
<dbReference type="Gene3D" id="1.25.10.10">
    <property type="entry name" value="Leucine-rich Repeat Variant"/>
    <property type="match status" value="1"/>
</dbReference>
<dbReference type="InterPro" id="IPR011989">
    <property type="entry name" value="ARM-like"/>
</dbReference>
<keyword evidence="2" id="KW-1185">Reference proteome</keyword>
<proteinExistence type="predicted"/>
<protein>
    <recommendedName>
        <fullName evidence="3">HEAT repeat domain-containing protein</fullName>
    </recommendedName>
</protein>
<comment type="caution">
    <text evidence="1">The sequence shown here is derived from an EMBL/GenBank/DDBJ whole genome shotgun (WGS) entry which is preliminary data.</text>
</comment>
<evidence type="ECO:0008006" key="3">
    <source>
        <dbReference type="Google" id="ProtNLM"/>
    </source>
</evidence>
<name>A0ABX4ZH17_9ENTR</name>
<evidence type="ECO:0000313" key="1">
    <source>
        <dbReference type="EMBL" id="POP46391.1"/>
    </source>
</evidence>
<organism evidence="1 2">
    <name type="scientific">Superficieibacter electus</name>
    <dbReference type="NCBI Taxonomy" id="2022662"/>
    <lineage>
        <taxon>Bacteria</taxon>
        <taxon>Pseudomonadati</taxon>
        <taxon>Pseudomonadota</taxon>
        <taxon>Gammaproteobacteria</taxon>
        <taxon>Enterobacterales</taxon>
        <taxon>Enterobacteriaceae</taxon>
        <taxon>Superficieibacter</taxon>
    </lineage>
</organism>
<reference evidence="1 2" key="1">
    <citation type="submission" date="2018-01" db="EMBL/GenBank/DDBJ databases">
        <title>Superficieibacter electus gen. nov., sp. nov., an extended-spectrum beta-lactamase possessing member of the Enterobacteriaceae family, isolated from intensive care unit surfaces.</title>
        <authorList>
            <person name="Potter R.F."/>
            <person name="D'Souza A.W."/>
        </authorList>
    </citation>
    <scope>NUCLEOTIDE SEQUENCE [LARGE SCALE GENOMIC DNA]</scope>
    <source>
        <strain evidence="1 2">BP-2</strain>
    </source>
</reference>
<accession>A0ABX4ZH17</accession>
<gene>
    <name evidence="1" type="ORF">CHU33_06450</name>
</gene>
<dbReference type="Proteomes" id="UP000237073">
    <property type="component" value="Unassembled WGS sequence"/>
</dbReference>
<sequence length="189" mass="20773">MGTAEMGHLTRDEYESLLKQSGKEAIPFLTAAIRNKTGDTWIACKLLAEINEPVEEAITALTETLDDCGADDSERGWAASALARLGHTDILAARIEQIPEDIIARGLAAPYTAFRDQGRYLPLDYQPLEQILKQFPHIADAVAKNLTPGCSYCEIKPEEASAAQAGLQSSWAFIRYHAENVLEDLQDNL</sequence>
<dbReference type="EMBL" id="PQGE01000004">
    <property type="protein sequence ID" value="POP46391.1"/>
    <property type="molecule type" value="Genomic_DNA"/>
</dbReference>
<dbReference type="RefSeq" id="WP_103675258.1">
    <property type="nucleotide sequence ID" value="NZ_PQGD01000004.1"/>
</dbReference>